<keyword evidence="1 4" id="KW-0808">Transferase</keyword>
<dbReference type="PANTHER" id="PTHR43877">
    <property type="entry name" value="AMINOALKYLPHOSPHONATE N-ACETYLTRANSFERASE-RELATED-RELATED"/>
    <property type="match status" value="1"/>
</dbReference>
<proteinExistence type="predicted"/>
<dbReference type="Proteomes" id="UP001597347">
    <property type="component" value="Unassembled WGS sequence"/>
</dbReference>
<organism evidence="4 5">
    <name type="scientific">Amnibacterium endophyticum</name>
    <dbReference type="NCBI Taxonomy" id="2109337"/>
    <lineage>
        <taxon>Bacteria</taxon>
        <taxon>Bacillati</taxon>
        <taxon>Actinomycetota</taxon>
        <taxon>Actinomycetes</taxon>
        <taxon>Micrococcales</taxon>
        <taxon>Microbacteriaceae</taxon>
        <taxon>Amnibacterium</taxon>
    </lineage>
</organism>
<evidence type="ECO:0000313" key="4">
    <source>
        <dbReference type="EMBL" id="MFD1722667.1"/>
    </source>
</evidence>
<dbReference type="InterPro" id="IPR016181">
    <property type="entry name" value="Acyl_CoA_acyltransferase"/>
</dbReference>
<dbReference type="Pfam" id="PF00583">
    <property type="entry name" value="Acetyltransf_1"/>
    <property type="match status" value="1"/>
</dbReference>
<name>A0ABW4LJD7_9MICO</name>
<keyword evidence="2 4" id="KW-0012">Acyltransferase</keyword>
<protein>
    <submittedName>
        <fullName evidence="4">GNAT family N-acetyltransferase</fullName>
        <ecNumber evidence="4">2.3.-.-</ecNumber>
    </submittedName>
</protein>
<comment type="caution">
    <text evidence="4">The sequence shown here is derived from an EMBL/GenBank/DDBJ whole genome shotgun (WGS) entry which is preliminary data.</text>
</comment>
<dbReference type="SUPFAM" id="SSF55729">
    <property type="entry name" value="Acyl-CoA N-acyltransferases (Nat)"/>
    <property type="match status" value="1"/>
</dbReference>
<dbReference type="GO" id="GO:0016746">
    <property type="term" value="F:acyltransferase activity"/>
    <property type="evidence" value="ECO:0007669"/>
    <property type="project" value="UniProtKB-KW"/>
</dbReference>
<dbReference type="EC" id="2.3.-.-" evidence="4"/>
<evidence type="ECO:0000259" key="3">
    <source>
        <dbReference type="PROSITE" id="PS51186"/>
    </source>
</evidence>
<feature type="domain" description="N-acetyltransferase" evidence="3">
    <location>
        <begin position="1"/>
        <end position="118"/>
    </location>
</feature>
<dbReference type="RefSeq" id="WP_377935981.1">
    <property type="nucleotide sequence ID" value="NZ_JBHUEA010000024.1"/>
</dbReference>
<evidence type="ECO:0000256" key="2">
    <source>
        <dbReference type="ARBA" id="ARBA00023315"/>
    </source>
</evidence>
<dbReference type="PROSITE" id="PS51186">
    <property type="entry name" value="GNAT"/>
    <property type="match status" value="1"/>
</dbReference>
<dbReference type="InterPro" id="IPR050832">
    <property type="entry name" value="Bact_Acetyltransf"/>
</dbReference>
<accession>A0ABW4LJD7</accession>
<dbReference type="CDD" id="cd04301">
    <property type="entry name" value="NAT_SF"/>
    <property type="match status" value="1"/>
</dbReference>
<evidence type="ECO:0000313" key="5">
    <source>
        <dbReference type="Proteomes" id="UP001597347"/>
    </source>
</evidence>
<evidence type="ECO:0000256" key="1">
    <source>
        <dbReference type="ARBA" id="ARBA00022679"/>
    </source>
</evidence>
<dbReference type="EMBL" id="JBHUEA010000024">
    <property type="protein sequence ID" value="MFD1722667.1"/>
    <property type="molecule type" value="Genomic_DNA"/>
</dbReference>
<sequence length="118" mass="12582">MRAGREADEAELRRFVPDLGDWATAVSALGPLVALTDERVVGVAVRWPHPDHVRLERLAVAPDARRGGVGARLLDAVEREAIEAGVNAVRAAATGGHVPLLLGHGYTHAADGMLERRL</sequence>
<reference evidence="5" key="1">
    <citation type="journal article" date="2019" name="Int. J. Syst. Evol. Microbiol.">
        <title>The Global Catalogue of Microorganisms (GCM) 10K type strain sequencing project: providing services to taxonomists for standard genome sequencing and annotation.</title>
        <authorList>
            <consortium name="The Broad Institute Genomics Platform"/>
            <consortium name="The Broad Institute Genome Sequencing Center for Infectious Disease"/>
            <person name="Wu L."/>
            <person name="Ma J."/>
        </authorList>
    </citation>
    <scope>NUCLEOTIDE SEQUENCE [LARGE SCALE GENOMIC DNA]</scope>
    <source>
        <strain evidence="5">CGMCC 1.12471</strain>
    </source>
</reference>
<gene>
    <name evidence="4" type="ORF">ACFSBI_14015</name>
</gene>
<keyword evidence="5" id="KW-1185">Reference proteome</keyword>
<dbReference type="InterPro" id="IPR000182">
    <property type="entry name" value="GNAT_dom"/>
</dbReference>
<dbReference type="Gene3D" id="3.40.630.30">
    <property type="match status" value="1"/>
</dbReference>